<sequence length="154" mass="16656">MGKCSRIRHIVWLRQMLRRWRRRAAAAAAADVPAGTWRCGWAAGEAVRGAGGAPQPPAFRQLLRQAEEEFGFPACPPPRPAALRRVALRARPPPHPLRPPSSRFPSLVDDLQPSCCFCCGSAGSTTSRAGIAGGTWCAESRPLLQGIPEKPAVW</sequence>
<name>A0A6V7NPQ4_ANACO</name>
<evidence type="ECO:0000313" key="1">
    <source>
        <dbReference type="EMBL" id="CAD1820609.1"/>
    </source>
</evidence>
<protein>
    <submittedName>
        <fullName evidence="1">Uncharacterized protein</fullName>
    </submittedName>
</protein>
<dbReference type="AlphaFoldDB" id="A0A6V7NPQ4"/>
<gene>
    <name evidence="1" type="ORF">CB5_LOCUS3820</name>
</gene>
<proteinExistence type="predicted"/>
<organism evidence="1">
    <name type="scientific">Ananas comosus var. bracteatus</name>
    <name type="common">red pineapple</name>
    <dbReference type="NCBI Taxonomy" id="296719"/>
    <lineage>
        <taxon>Eukaryota</taxon>
        <taxon>Viridiplantae</taxon>
        <taxon>Streptophyta</taxon>
        <taxon>Embryophyta</taxon>
        <taxon>Tracheophyta</taxon>
        <taxon>Spermatophyta</taxon>
        <taxon>Magnoliopsida</taxon>
        <taxon>Liliopsida</taxon>
        <taxon>Poales</taxon>
        <taxon>Bromeliaceae</taxon>
        <taxon>Bromelioideae</taxon>
        <taxon>Ananas</taxon>
    </lineage>
</organism>
<dbReference type="EMBL" id="LR862141">
    <property type="protein sequence ID" value="CAD1820609.1"/>
    <property type="molecule type" value="Genomic_DNA"/>
</dbReference>
<reference evidence="1" key="1">
    <citation type="submission" date="2020-07" db="EMBL/GenBank/DDBJ databases">
        <authorList>
            <person name="Lin J."/>
        </authorList>
    </citation>
    <scope>NUCLEOTIDE SEQUENCE</scope>
</reference>
<accession>A0A6V7NPQ4</accession>